<dbReference type="InterPro" id="IPR003594">
    <property type="entry name" value="HATPase_dom"/>
</dbReference>
<dbReference type="EMBL" id="AHEV01000005">
    <property type="protein sequence ID" value="EJR44572.1"/>
    <property type="molecule type" value="Genomic_DNA"/>
</dbReference>
<dbReference type="EMBL" id="CP065877">
    <property type="protein sequence ID" value="QQA15400.1"/>
    <property type="molecule type" value="Genomic_DNA"/>
</dbReference>
<keyword evidence="5 14" id="KW-0418">Kinase</keyword>
<dbReference type="SMART" id="SM00387">
    <property type="entry name" value="HATPase_c"/>
    <property type="match status" value="1"/>
</dbReference>
<evidence type="ECO:0000256" key="7">
    <source>
        <dbReference type="ARBA" id="ARBA00023012"/>
    </source>
</evidence>
<dbReference type="SUPFAM" id="SSF55874">
    <property type="entry name" value="ATPase domain of HSP90 chaperone/DNA topoisomerase II/histidine kinase"/>
    <property type="match status" value="1"/>
</dbReference>
<comment type="catalytic activity">
    <reaction evidence="1">
        <text>ATP + protein L-histidine = ADP + protein N-phospho-L-histidine.</text>
        <dbReference type="EC" id="2.7.13.3"/>
    </reaction>
</comment>
<evidence type="ECO:0000313" key="13">
    <source>
        <dbReference type="EMBL" id="QQA15400.1"/>
    </source>
</evidence>
<sequence>MEKGNIFEKEEIKALIIFLSLFFVIFFAYDFAEKAIVLLSDKNQKLADAFGEGLGLWLYSFMVGLFFIGLYFMKWKKPYIVKYIILIGYNILDFINNFIIYYGSDAEFDGGNIVEGFFILFAPIFVNKRYFWLVAGTIVGKYALMGFVVQSFIVLIPIALYSVFVIICWIIFLRFQSYVRTLEMMDKEIRNVEKLAMVGKMATVIGDKIRRPLEKLKKLVNKQAKKYPEDKIYSEIMRQEVERIHTIATELNGFEKSKSVESETYNIKEIISYVIRVMEKPALEQGIKMHAIYSKDIPSITCEEKRLKQVFFNLIKNAIEAMSVGGTITVKVIVEDVIIVQIIDEGCGIPKDKIPKLNEAFYTTKETGTGLGLVVTEKIIKDHHGKLNFESEVGVGTTVEIMLPI</sequence>
<dbReference type="Proteomes" id="UP000596196">
    <property type="component" value="Chromosome"/>
</dbReference>
<accession>A0A0B5SBQ1</accession>
<dbReference type="EMBL" id="MRWU01000004">
    <property type="protein sequence ID" value="OSX93993.1"/>
    <property type="molecule type" value="Genomic_DNA"/>
</dbReference>
<evidence type="ECO:0000313" key="11">
    <source>
        <dbReference type="EMBL" id="OSX93993.1"/>
    </source>
</evidence>
<evidence type="ECO:0000313" key="14">
    <source>
        <dbReference type="EMBL" id="VXB57077.1"/>
    </source>
</evidence>
<accession>A0A653RV81</accession>
<reference evidence="13 19" key="5">
    <citation type="submission" date="2020-12" db="EMBL/GenBank/DDBJ databases">
        <title>FDA dAtabase for Regulatory Grade micrObial Sequences (FDA-ARGOS): Supporting development and validation of Infectious Disease Dx tests.</title>
        <authorList>
            <person name="Nelson B."/>
            <person name="Plummer A."/>
            <person name="Tallon L."/>
            <person name="Sadzewicz L."/>
            <person name="Zhao X."/>
            <person name="Boylan J."/>
            <person name="Ott S."/>
            <person name="Bowen H."/>
            <person name="Vavikolanu K."/>
            <person name="Mehta A."/>
            <person name="Aluvathingal J."/>
            <person name="Nadendla S."/>
            <person name="Myers T."/>
            <person name="Yan Y."/>
            <person name="Sichtig H."/>
        </authorList>
    </citation>
    <scope>NUCLEOTIDE SEQUENCE [LARGE SCALE GENOMIC DNA]</scope>
    <source>
        <strain evidence="13 19">FDAARGOS_924</strain>
    </source>
</reference>
<feature type="transmembrane region" description="Helical" evidence="8">
    <location>
        <begin position="12"/>
        <end position="29"/>
    </location>
</feature>
<evidence type="ECO:0000256" key="3">
    <source>
        <dbReference type="ARBA" id="ARBA00022679"/>
    </source>
</evidence>
<dbReference type="GO" id="GO:0004673">
    <property type="term" value="F:protein histidine kinase activity"/>
    <property type="evidence" value="ECO:0007669"/>
    <property type="project" value="UniProtKB-EC"/>
</dbReference>
<reference evidence="14 18" key="4">
    <citation type="submission" date="2019-10" db="EMBL/GenBank/DDBJ databases">
        <authorList>
            <person name="Karimi E."/>
        </authorList>
    </citation>
    <scope>NUCLEOTIDE SEQUENCE [LARGE SCALE GENOMIC DNA]</scope>
    <source>
        <strain evidence="14">Bacillus sp. 71</strain>
    </source>
</reference>
<reference evidence="11 16" key="3">
    <citation type="submission" date="2016-12" db="EMBL/GenBank/DDBJ databases">
        <title>Genome Sequences of Twelve Sporeforming Bacillus Species Isolated from Foods.</title>
        <authorList>
            <person name="De Jong A."/>
            <person name="Holsappel S."/>
            <person name="Kuipers O.P."/>
        </authorList>
    </citation>
    <scope>NUCLEOTIDE SEQUENCE [LARGE SCALE GENOMIC DNA]</scope>
    <source>
        <strain evidence="11 16">S3E15</strain>
    </source>
</reference>
<dbReference type="PANTHER" id="PTHR43065">
    <property type="entry name" value="SENSOR HISTIDINE KINASE"/>
    <property type="match status" value="1"/>
</dbReference>
<dbReference type="EMBL" id="CABWMC010000003">
    <property type="protein sequence ID" value="VXB57077.1"/>
    <property type="molecule type" value="Genomic_DNA"/>
</dbReference>
<evidence type="ECO:0000256" key="4">
    <source>
        <dbReference type="ARBA" id="ARBA00022741"/>
    </source>
</evidence>
<dbReference type="InterPro" id="IPR048436">
    <property type="entry name" value="MASE12"/>
</dbReference>
<evidence type="ECO:0000313" key="17">
    <source>
        <dbReference type="Proteomes" id="UP000236165"/>
    </source>
</evidence>
<dbReference type="RefSeq" id="WP_002143485.1">
    <property type="nucleotide sequence ID" value="NZ_CM125442.1"/>
</dbReference>
<dbReference type="Pfam" id="PF02518">
    <property type="entry name" value="HATPase_c"/>
    <property type="match status" value="1"/>
</dbReference>
<dbReference type="InterPro" id="IPR004358">
    <property type="entry name" value="Sig_transdc_His_kin-like_C"/>
</dbReference>
<keyword evidence="6" id="KW-0067">ATP-binding</keyword>
<keyword evidence="8" id="KW-1133">Transmembrane helix</keyword>
<organism evidence="14 18">
    <name type="scientific">Bacillus mycoides</name>
    <dbReference type="NCBI Taxonomy" id="1405"/>
    <lineage>
        <taxon>Bacteria</taxon>
        <taxon>Bacillati</taxon>
        <taxon>Bacillota</taxon>
        <taxon>Bacilli</taxon>
        <taxon>Bacillales</taxon>
        <taxon>Bacillaceae</taxon>
        <taxon>Bacillus</taxon>
        <taxon>Bacillus cereus group</taxon>
    </lineage>
</organism>
<dbReference type="GO" id="GO:0005524">
    <property type="term" value="F:ATP binding"/>
    <property type="evidence" value="ECO:0007669"/>
    <property type="project" value="UniProtKB-KW"/>
</dbReference>
<evidence type="ECO:0000256" key="5">
    <source>
        <dbReference type="ARBA" id="ARBA00022777"/>
    </source>
</evidence>
<evidence type="ECO:0000256" key="2">
    <source>
        <dbReference type="ARBA" id="ARBA00012438"/>
    </source>
</evidence>
<feature type="transmembrane region" description="Helical" evidence="8">
    <location>
        <begin position="80"/>
        <end position="102"/>
    </location>
</feature>
<protein>
    <recommendedName>
        <fullName evidence="2">histidine kinase</fullName>
        <ecNumber evidence="2">2.7.13.3</ecNumber>
    </recommendedName>
</protein>
<dbReference type="PROSITE" id="PS50109">
    <property type="entry name" value="HIS_KIN"/>
    <property type="match status" value="1"/>
</dbReference>
<dbReference type="InterPro" id="IPR036890">
    <property type="entry name" value="HATPase_C_sf"/>
</dbReference>
<keyword evidence="8" id="KW-0812">Transmembrane</keyword>
<dbReference type="PANTHER" id="PTHR43065:SF34">
    <property type="entry name" value="SPORULATION KINASE A"/>
    <property type="match status" value="1"/>
</dbReference>
<dbReference type="PRINTS" id="PR00344">
    <property type="entry name" value="BCTRLSENSOR"/>
</dbReference>
<keyword evidence="8" id="KW-0472">Membrane</keyword>
<feature type="transmembrane region" description="Helical" evidence="8">
    <location>
        <begin position="155"/>
        <end position="175"/>
    </location>
</feature>
<reference evidence="12 17" key="2">
    <citation type="submission" date="2016-10" db="EMBL/GenBank/DDBJ databases">
        <title>Genome Sequence of Bacillus weihenstephanensis GM6LP.</title>
        <authorList>
            <person name="Poehlein A."/>
            <person name="Wemheuer F."/>
            <person name="Hollensteiner J."/>
            <person name="Wemheuer B."/>
        </authorList>
    </citation>
    <scope>NUCLEOTIDE SEQUENCE [LARGE SCALE GENOMIC DNA]</scope>
    <source>
        <strain evidence="12 17">GM6LP</strain>
    </source>
</reference>
<evidence type="ECO:0000256" key="1">
    <source>
        <dbReference type="ARBA" id="ARBA00000085"/>
    </source>
</evidence>
<feature type="transmembrane region" description="Helical" evidence="8">
    <location>
        <begin position="49"/>
        <end position="73"/>
    </location>
</feature>
<dbReference type="GO" id="GO:0000160">
    <property type="term" value="P:phosphorelay signal transduction system"/>
    <property type="evidence" value="ECO:0007669"/>
    <property type="project" value="UniProtKB-KW"/>
</dbReference>
<keyword evidence="4" id="KW-0547">Nucleotide-binding</keyword>
<dbReference type="Proteomes" id="UP000437562">
    <property type="component" value="Unassembled WGS sequence"/>
</dbReference>
<evidence type="ECO:0000313" key="15">
    <source>
        <dbReference type="Proteomes" id="UP000006976"/>
    </source>
</evidence>
<gene>
    <name evidence="12" type="primary">kinE_4</name>
    <name evidence="14" type="ORF">BACI71_110825</name>
    <name evidence="12" type="ORF">BACWE_04190</name>
    <name evidence="13" type="ORF">I6G81_23830</name>
    <name evidence="10" type="ORF">III_00730</name>
    <name evidence="11" type="ORF">S3E15_04092</name>
</gene>
<dbReference type="Proteomes" id="UP000236165">
    <property type="component" value="Unassembled WGS sequence"/>
</dbReference>
<dbReference type="Proteomes" id="UP000006976">
    <property type="component" value="Unassembled WGS sequence"/>
</dbReference>
<reference evidence="10 15" key="1">
    <citation type="submission" date="2012-04" db="EMBL/GenBank/DDBJ databases">
        <title>The Genome Sequence of Bacillus cereus VD078.</title>
        <authorList>
            <consortium name="The Broad Institute Genome Sequencing Platform"/>
            <consortium name="The Broad Institute Genome Sequencing Center for Infectious Disease"/>
            <person name="Feldgarden M."/>
            <person name="Van der Auwera G.A."/>
            <person name="Mahillon J."/>
            <person name="Duprez V."/>
            <person name="Timmery S."/>
            <person name="Mattelet C."/>
            <person name="Dierick K."/>
            <person name="Sun M."/>
            <person name="Yu Z."/>
            <person name="Zhu L."/>
            <person name="Hu X."/>
            <person name="Shank E.B."/>
            <person name="Swiecicka I."/>
            <person name="Hansen B.M."/>
            <person name="Andrup L."/>
            <person name="Young S.K."/>
            <person name="Zeng Q."/>
            <person name="Gargeya S."/>
            <person name="Fitzgerald M."/>
            <person name="Haas B."/>
            <person name="Abouelleil A."/>
            <person name="Alvarado L."/>
            <person name="Arachchi H.M."/>
            <person name="Berlin A."/>
            <person name="Chapman S.B."/>
            <person name="Goldberg J."/>
            <person name="Griggs A."/>
            <person name="Gujja S."/>
            <person name="Hansen M."/>
            <person name="Howarth C."/>
            <person name="Imamovic A."/>
            <person name="Larimer J."/>
            <person name="McCowen C."/>
            <person name="Montmayeur A."/>
            <person name="Murphy C."/>
            <person name="Neiman D."/>
            <person name="Pearson M."/>
            <person name="Priest M."/>
            <person name="Roberts A."/>
            <person name="Saif S."/>
            <person name="Shea T."/>
            <person name="Sisk P."/>
            <person name="Sykes S."/>
            <person name="Wortman J."/>
            <person name="Nusbaum C."/>
            <person name="Birren B."/>
        </authorList>
    </citation>
    <scope>NUCLEOTIDE SEQUENCE [LARGE SCALE GENOMIC DNA]</scope>
    <source>
        <strain evidence="10 15">VD078</strain>
    </source>
</reference>
<evidence type="ECO:0000313" key="18">
    <source>
        <dbReference type="Proteomes" id="UP000437562"/>
    </source>
</evidence>
<evidence type="ECO:0000313" key="10">
    <source>
        <dbReference type="EMBL" id="EJR44572.1"/>
    </source>
</evidence>
<dbReference type="AlphaFoldDB" id="A0A0B5SBQ1"/>
<dbReference type="InterPro" id="IPR005467">
    <property type="entry name" value="His_kinase_dom"/>
</dbReference>
<dbReference type="OMA" id="WKNPFVV"/>
<keyword evidence="3 12" id="KW-0808">Transferase</keyword>
<name>A0A0B5SBQ1_BACMY</name>
<dbReference type="EMBL" id="MKZQ01000007">
    <property type="protein sequence ID" value="PJN72566.1"/>
    <property type="molecule type" value="Genomic_DNA"/>
</dbReference>
<evidence type="ECO:0000256" key="6">
    <source>
        <dbReference type="ARBA" id="ARBA00022840"/>
    </source>
</evidence>
<dbReference type="EC" id="2.7.13.3" evidence="2"/>
<evidence type="ECO:0000313" key="16">
    <source>
        <dbReference type="Proteomes" id="UP000194131"/>
    </source>
</evidence>
<evidence type="ECO:0000256" key="8">
    <source>
        <dbReference type="SAM" id="Phobius"/>
    </source>
</evidence>
<accession>J8IH68</accession>
<evidence type="ECO:0000259" key="9">
    <source>
        <dbReference type="PROSITE" id="PS50109"/>
    </source>
</evidence>
<dbReference type="Proteomes" id="UP000194131">
    <property type="component" value="Unassembled WGS sequence"/>
</dbReference>
<keyword evidence="7" id="KW-0902">Two-component regulatory system</keyword>
<dbReference type="KEGG" id="bmyo:BG05_1263"/>
<keyword evidence="19" id="KW-1185">Reference proteome</keyword>
<evidence type="ECO:0000313" key="12">
    <source>
        <dbReference type="EMBL" id="PJN72566.1"/>
    </source>
</evidence>
<dbReference type="Gene3D" id="3.30.565.10">
    <property type="entry name" value="Histidine kinase-like ATPase, C-terminal domain"/>
    <property type="match status" value="1"/>
</dbReference>
<evidence type="ECO:0000313" key="19">
    <source>
        <dbReference type="Proteomes" id="UP000596196"/>
    </source>
</evidence>
<dbReference type="Pfam" id="PF20971">
    <property type="entry name" value="MASE12"/>
    <property type="match status" value="1"/>
</dbReference>
<feature type="domain" description="Histidine kinase" evidence="9">
    <location>
        <begin position="204"/>
        <end position="405"/>
    </location>
</feature>
<proteinExistence type="predicted"/>